<feature type="compositionally biased region" description="Low complexity" evidence="5">
    <location>
        <begin position="132"/>
        <end position="141"/>
    </location>
</feature>
<feature type="compositionally biased region" description="Acidic residues" evidence="5">
    <location>
        <begin position="77"/>
        <end position="107"/>
    </location>
</feature>
<comment type="subcellular location">
    <subcellularLocation>
        <location evidence="1">Nucleus</location>
    </subcellularLocation>
</comment>
<dbReference type="PANTHER" id="PTHR13484:SF0">
    <property type="entry name" value="PRE-MRNA 3'-END-PROCESSING FACTOR FIP1"/>
    <property type="match status" value="1"/>
</dbReference>
<protein>
    <recommendedName>
        <fullName evidence="6">Pre-mRNA polyadenylation factor Fip1 domain-containing protein</fullName>
    </recommendedName>
</protein>
<feature type="region of interest" description="Disordered" evidence="5">
    <location>
        <begin position="452"/>
        <end position="603"/>
    </location>
</feature>
<evidence type="ECO:0000256" key="4">
    <source>
        <dbReference type="ARBA" id="ARBA00023242"/>
    </source>
</evidence>
<evidence type="ECO:0000256" key="5">
    <source>
        <dbReference type="SAM" id="MobiDB-lite"/>
    </source>
</evidence>
<dbReference type="Pfam" id="PF05182">
    <property type="entry name" value="Fip1"/>
    <property type="match status" value="1"/>
</dbReference>
<evidence type="ECO:0000259" key="6">
    <source>
        <dbReference type="Pfam" id="PF05182"/>
    </source>
</evidence>
<dbReference type="EMBL" id="OZ037944">
    <property type="protein sequence ID" value="CAL1694658.1"/>
    <property type="molecule type" value="Genomic_DNA"/>
</dbReference>
<keyword evidence="3" id="KW-0507">mRNA processing</keyword>
<organism evidence="7 8">
    <name type="scientific">Somion occarium</name>
    <dbReference type="NCBI Taxonomy" id="3059160"/>
    <lineage>
        <taxon>Eukaryota</taxon>
        <taxon>Fungi</taxon>
        <taxon>Dikarya</taxon>
        <taxon>Basidiomycota</taxon>
        <taxon>Agaricomycotina</taxon>
        <taxon>Agaricomycetes</taxon>
        <taxon>Polyporales</taxon>
        <taxon>Cerrenaceae</taxon>
        <taxon>Somion</taxon>
    </lineage>
</organism>
<evidence type="ECO:0000256" key="3">
    <source>
        <dbReference type="ARBA" id="ARBA00022664"/>
    </source>
</evidence>
<feature type="compositionally biased region" description="Basic and acidic residues" evidence="5">
    <location>
        <begin position="572"/>
        <end position="584"/>
    </location>
</feature>
<sequence>MEMDDDDLFLYGESKPVAEVERPAEVLTTVPQPISVEQTQALSTSNGVVANLEQKAEEEVKQEDQPADVTAPNGEGTPEDENDEEAEGEGEGEGEEEEEESEDDIEIIMEPAARSLDFRQQRPQPGRTASGQFTTPTRPQAQQPPQPSLTTEYTPRERGTLTKLPSTSQPPSTITTPAPPLSGAPGTPSQADQKPSAEAASAIPLDLGPDTSTLPVATAPPSHPSIDANVPGIFDGRSILEIDLSALAEKPWRRPGADLSDWFNYGFDELSWEAYCYRRREIGEVASVLKTNVLNFAGMPEDQLTALPPEIRTMVMAGATAMMNQAGPNGMIPPGASMNMNGSAMMSMMDMNPMMNPMMHDMGVVGMSGEMGPMGPGMPMGGPGGGPGQGMGGVMPQGPTSGMGGGVGGLSGGVGIGPGCAPQAGGAEQMGMGDGFGAPGQGGMMGMGMGGEFPMQDTNMGQQMFHQQQQQQQQLQQQPMEQRSATPTQPSAAIQSRGAAPTAPFRGRGMPPTMPSRARGGFAARGRPLPVRPSSPLPPNVPTGPRNKNKYKDIDGSAPAVEGLDYGGGGGKESRTPPDYDDRSSRKRRGSPGMDDSRSSKRR</sequence>
<dbReference type="Proteomes" id="UP001497453">
    <property type="component" value="Chromosome 1"/>
</dbReference>
<comment type="similarity">
    <text evidence="2">Belongs to the FIP1 family.</text>
</comment>
<evidence type="ECO:0000313" key="8">
    <source>
        <dbReference type="Proteomes" id="UP001497453"/>
    </source>
</evidence>
<evidence type="ECO:0000313" key="7">
    <source>
        <dbReference type="EMBL" id="CAL1694658.1"/>
    </source>
</evidence>
<reference evidence="8" key="1">
    <citation type="submission" date="2024-04" db="EMBL/GenBank/DDBJ databases">
        <authorList>
            <person name="Shaw F."/>
            <person name="Minotto A."/>
        </authorList>
    </citation>
    <scope>NUCLEOTIDE SEQUENCE [LARGE SCALE GENOMIC DNA]</scope>
</reference>
<feature type="compositionally biased region" description="Polar residues" evidence="5">
    <location>
        <begin position="479"/>
        <end position="494"/>
    </location>
</feature>
<proteinExistence type="inferred from homology"/>
<name>A0ABP1CIZ6_9APHY</name>
<dbReference type="InterPro" id="IPR051187">
    <property type="entry name" value="Pre-mRNA_3'-end_processing_reg"/>
</dbReference>
<feature type="compositionally biased region" description="Low complexity" evidence="5">
    <location>
        <begin position="462"/>
        <end position="478"/>
    </location>
</feature>
<feature type="compositionally biased region" description="Pro residues" evidence="5">
    <location>
        <begin position="530"/>
        <end position="542"/>
    </location>
</feature>
<dbReference type="PANTHER" id="PTHR13484">
    <property type="entry name" value="FIP1-LIKE 1 PROTEIN"/>
    <property type="match status" value="1"/>
</dbReference>
<feature type="compositionally biased region" description="Basic and acidic residues" evidence="5">
    <location>
        <begin position="54"/>
        <end position="64"/>
    </location>
</feature>
<feature type="compositionally biased region" description="Low complexity" evidence="5">
    <location>
        <begin position="517"/>
        <end position="529"/>
    </location>
</feature>
<feature type="domain" description="Pre-mRNA polyadenylation factor Fip1" evidence="6">
    <location>
        <begin position="241"/>
        <end position="282"/>
    </location>
</feature>
<feature type="compositionally biased region" description="Polar residues" evidence="5">
    <location>
        <begin position="38"/>
        <end position="48"/>
    </location>
</feature>
<keyword evidence="8" id="KW-1185">Reference proteome</keyword>
<feature type="region of interest" description="Disordered" evidence="5">
    <location>
        <begin position="38"/>
        <end position="227"/>
    </location>
</feature>
<accession>A0ABP1CIZ6</accession>
<evidence type="ECO:0000256" key="2">
    <source>
        <dbReference type="ARBA" id="ARBA00007459"/>
    </source>
</evidence>
<dbReference type="InterPro" id="IPR007854">
    <property type="entry name" value="Fip1_dom"/>
</dbReference>
<feature type="compositionally biased region" description="Polar residues" evidence="5">
    <location>
        <begin position="121"/>
        <end position="131"/>
    </location>
</feature>
<feature type="compositionally biased region" description="Low complexity" evidence="5">
    <location>
        <begin position="165"/>
        <end position="176"/>
    </location>
</feature>
<evidence type="ECO:0000256" key="1">
    <source>
        <dbReference type="ARBA" id="ARBA00004123"/>
    </source>
</evidence>
<keyword evidence="4" id="KW-0539">Nucleus</keyword>
<gene>
    <name evidence="7" type="ORF">GFSPODELE1_LOCUS415</name>
</gene>